<dbReference type="AlphaFoldDB" id="A0A644Y8R6"/>
<feature type="transmembrane region" description="Helical" evidence="1">
    <location>
        <begin position="111"/>
        <end position="131"/>
    </location>
</feature>
<evidence type="ECO:0008006" key="3">
    <source>
        <dbReference type="Google" id="ProtNLM"/>
    </source>
</evidence>
<feature type="transmembrane region" description="Helical" evidence="1">
    <location>
        <begin position="83"/>
        <end position="105"/>
    </location>
</feature>
<comment type="caution">
    <text evidence="2">The sequence shown here is derived from an EMBL/GenBank/DDBJ whole genome shotgun (WGS) entry which is preliminary data.</text>
</comment>
<evidence type="ECO:0000313" key="2">
    <source>
        <dbReference type="EMBL" id="MPM24860.1"/>
    </source>
</evidence>
<proteinExistence type="predicted"/>
<protein>
    <recommendedName>
        <fullName evidence="3">DUF3021 domain-containing protein</fullName>
    </recommendedName>
</protein>
<name>A0A644Y8R6_9ZZZZ</name>
<gene>
    <name evidence="2" type="ORF">SDC9_71348</name>
</gene>
<feature type="transmembrane region" description="Helical" evidence="1">
    <location>
        <begin position="21"/>
        <end position="42"/>
    </location>
</feature>
<keyword evidence="1" id="KW-0812">Transmembrane</keyword>
<keyword evidence="1" id="KW-1133">Transmembrane helix</keyword>
<keyword evidence="1" id="KW-0472">Membrane</keyword>
<evidence type="ECO:0000256" key="1">
    <source>
        <dbReference type="SAM" id="Phobius"/>
    </source>
</evidence>
<sequence>MRHQFEDSGFARLYLWIAKAKYTMGILFLVFVLFYLFFGIIGEGPDHLLDFFTAIQMMFACFFIGIAQQGIVPKEKLTKTRGVLWITISAIIILSFSLVFGWFFSFPPWCFILFLVVLIIGMAGLLLGHYIELHRETRALNRQLEKFQNQANGEG</sequence>
<accession>A0A644Y8R6</accession>
<reference evidence="2" key="1">
    <citation type="submission" date="2019-08" db="EMBL/GenBank/DDBJ databases">
        <authorList>
            <person name="Kucharzyk K."/>
            <person name="Murdoch R.W."/>
            <person name="Higgins S."/>
            <person name="Loffler F."/>
        </authorList>
    </citation>
    <scope>NUCLEOTIDE SEQUENCE</scope>
</reference>
<dbReference type="EMBL" id="VSSQ01004360">
    <property type="protein sequence ID" value="MPM24860.1"/>
    <property type="molecule type" value="Genomic_DNA"/>
</dbReference>
<feature type="transmembrane region" description="Helical" evidence="1">
    <location>
        <begin position="48"/>
        <end position="71"/>
    </location>
</feature>
<organism evidence="2">
    <name type="scientific">bioreactor metagenome</name>
    <dbReference type="NCBI Taxonomy" id="1076179"/>
    <lineage>
        <taxon>unclassified sequences</taxon>
        <taxon>metagenomes</taxon>
        <taxon>ecological metagenomes</taxon>
    </lineage>
</organism>